<comment type="caution">
    <text evidence="3">The sequence shown here is derived from an EMBL/GenBank/DDBJ whole genome shotgun (WGS) entry which is preliminary data.</text>
</comment>
<feature type="transmembrane region" description="Helical" evidence="1">
    <location>
        <begin position="56"/>
        <end position="75"/>
    </location>
</feature>
<feature type="transmembrane region" description="Helical" evidence="1">
    <location>
        <begin position="12"/>
        <end position="36"/>
    </location>
</feature>
<accession>A0A0G1KVD5</accession>
<keyword evidence="1" id="KW-0812">Transmembrane</keyword>
<reference evidence="3 4" key="1">
    <citation type="journal article" date="2015" name="Nature">
        <title>rRNA introns, odd ribosomes, and small enigmatic genomes across a large radiation of phyla.</title>
        <authorList>
            <person name="Brown C.T."/>
            <person name="Hug L.A."/>
            <person name="Thomas B.C."/>
            <person name="Sharon I."/>
            <person name="Castelle C.J."/>
            <person name="Singh A."/>
            <person name="Wilkins M.J."/>
            <person name="Williams K.H."/>
            <person name="Banfield J.F."/>
        </authorList>
    </citation>
    <scope>NUCLEOTIDE SEQUENCE [LARGE SCALE GENOMIC DNA]</scope>
</reference>
<gene>
    <name evidence="3" type="ORF">VE96_C0024G0006</name>
</gene>
<evidence type="ECO:0000313" key="4">
    <source>
        <dbReference type="Proteomes" id="UP000034752"/>
    </source>
</evidence>
<dbReference type="Proteomes" id="UP000034752">
    <property type="component" value="Unassembled WGS sequence"/>
</dbReference>
<sequence>MEKTYSYARDGFVYLLSYATLLVSSVAMNYLIRGIINHYIPDALDRAVFSGTSAEMVGFLAAVVISFPIFLYINYYANKMLGQGKMIHDTGVRRWLLYITLVVVILVIIAQLISLFIAYFSGNLVLRSALGALVTLIIAFVVLGYQWWHLKFFDGTAKKITTNFKIFEWAVILVVIAGAVWTFFIIDSPTVIRNKRFDETRVQRLTSISSSIQTYYGDTIIGHRVLPTTLQQLVSDTRIFIEQDGLIDPLTKQQFDYKVLAVKKYQLCATFATDNTKEAANVNQPMSTPKFVGANSFAHPVGYKCFDLTVQ</sequence>
<dbReference type="Pfam" id="PF18920">
    <property type="entry name" value="DUF5671"/>
    <property type="match status" value="1"/>
</dbReference>
<name>A0A0G1KVD5_UNCK3</name>
<feature type="transmembrane region" description="Helical" evidence="1">
    <location>
        <begin position="125"/>
        <end position="145"/>
    </location>
</feature>
<keyword evidence="1" id="KW-1133">Transmembrane helix</keyword>
<evidence type="ECO:0000256" key="1">
    <source>
        <dbReference type="SAM" id="Phobius"/>
    </source>
</evidence>
<dbReference type="InterPro" id="IPR043728">
    <property type="entry name" value="DUF5671"/>
</dbReference>
<dbReference type="EMBL" id="LCIJ01000024">
    <property type="protein sequence ID" value="KKT51869.1"/>
    <property type="molecule type" value="Genomic_DNA"/>
</dbReference>
<proteinExistence type="predicted"/>
<keyword evidence="1" id="KW-0472">Membrane</keyword>
<protein>
    <recommendedName>
        <fullName evidence="2">DUF5671 domain-containing protein</fullName>
    </recommendedName>
</protein>
<evidence type="ECO:0000259" key="2">
    <source>
        <dbReference type="Pfam" id="PF18920"/>
    </source>
</evidence>
<dbReference type="AlphaFoldDB" id="A0A0G1KVD5"/>
<evidence type="ECO:0000313" key="3">
    <source>
        <dbReference type="EMBL" id="KKT51869.1"/>
    </source>
</evidence>
<feature type="domain" description="DUF5671" evidence="2">
    <location>
        <begin position="12"/>
        <end position="144"/>
    </location>
</feature>
<feature type="transmembrane region" description="Helical" evidence="1">
    <location>
        <begin position="95"/>
        <end position="119"/>
    </location>
</feature>
<organism evidence="3 4">
    <name type="scientific">candidate division Kazan bacterium GW2011_GWA1_44_22</name>
    <dbReference type="NCBI Taxonomy" id="1620410"/>
    <lineage>
        <taxon>Bacteria</taxon>
        <taxon>Bacteria division Kazan-3B-28</taxon>
    </lineage>
</organism>
<feature type="transmembrane region" description="Helical" evidence="1">
    <location>
        <begin position="166"/>
        <end position="186"/>
    </location>
</feature>